<dbReference type="EMBL" id="CP000724">
    <property type="protein sequence ID" value="ABR47914.1"/>
    <property type="molecule type" value="Genomic_DNA"/>
</dbReference>
<reference evidence="3" key="1">
    <citation type="journal article" date="2016" name="Genome Announc.">
        <title>Complete genome sequence of Alkaliphilus metalliredigens strain QYMF, an alkaliphilic and metal-reducing bacterium isolated from borax-contaminated leachate ponds.</title>
        <authorList>
            <person name="Hwang C."/>
            <person name="Copeland A."/>
            <person name="Lucas S."/>
            <person name="Lapidus A."/>
            <person name="Barry K."/>
            <person name="Detter J.C."/>
            <person name="Glavina Del Rio T."/>
            <person name="Hammon N."/>
            <person name="Israni S."/>
            <person name="Dalin E."/>
            <person name="Tice H."/>
            <person name="Pitluck S."/>
            <person name="Chertkov O."/>
            <person name="Brettin T."/>
            <person name="Bruce D."/>
            <person name="Han C."/>
            <person name="Schmutz J."/>
            <person name="Larimer F."/>
            <person name="Land M.L."/>
            <person name="Hauser L."/>
            <person name="Kyrpides N."/>
            <person name="Mikhailova N."/>
            <person name="Ye Q."/>
            <person name="Zhou J."/>
            <person name="Richardson P."/>
            <person name="Fields M.W."/>
        </authorList>
    </citation>
    <scope>NUCLEOTIDE SEQUENCE [LARGE SCALE GENOMIC DNA]</scope>
    <source>
        <strain evidence="3">QYMF</strain>
    </source>
</reference>
<keyword evidence="1" id="KW-0472">Membrane</keyword>
<organism evidence="2 3">
    <name type="scientific">Alkaliphilus metalliredigens (strain QYMF)</name>
    <dbReference type="NCBI Taxonomy" id="293826"/>
    <lineage>
        <taxon>Bacteria</taxon>
        <taxon>Bacillati</taxon>
        <taxon>Bacillota</taxon>
        <taxon>Clostridia</taxon>
        <taxon>Peptostreptococcales</taxon>
        <taxon>Natronincolaceae</taxon>
        <taxon>Alkaliphilus</taxon>
    </lineage>
</organism>
<keyword evidence="3" id="KW-1185">Reference proteome</keyword>
<evidence type="ECO:0000313" key="3">
    <source>
        <dbReference type="Proteomes" id="UP000001572"/>
    </source>
</evidence>
<protein>
    <submittedName>
        <fullName evidence="2">Uncharacterized protein</fullName>
    </submittedName>
</protein>
<feature type="transmembrane region" description="Helical" evidence="1">
    <location>
        <begin position="28"/>
        <end position="47"/>
    </location>
</feature>
<evidence type="ECO:0000256" key="1">
    <source>
        <dbReference type="SAM" id="Phobius"/>
    </source>
</evidence>
<dbReference type="AlphaFoldDB" id="A6TNZ6"/>
<name>A6TNZ6_ALKMQ</name>
<keyword evidence="1" id="KW-1133">Transmembrane helix</keyword>
<evidence type="ECO:0000313" key="2">
    <source>
        <dbReference type="EMBL" id="ABR47914.1"/>
    </source>
</evidence>
<dbReference type="Proteomes" id="UP000001572">
    <property type="component" value="Chromosome"/>
</dbReference>
<dbReference type="KEGG" id="amt:Amet_1739"/>
<proteinExistence type="predicted"/>
<sequence length="62" mass="7387">MNYLLIFEIIIGLFTAYKAKEKNYSFILWFILGFIFSLIALTIVCFLPNRRKKFNVIQHPSK</sequence>
<accession>A6TNZ6</accession>
<gene>
    <name evidence="2" type="ordered locus">Amet_1739</name>
</gene>
<keyword evidence="1" id="KW-0812">Transmembrane</keyword>
<dbReference type="HOGENOM" id="CLU_2893924_0_0_9"/>